<dbReference type="InterPro" id="IPR020548">
    <property type="entry name" value="Fructose_bisphosphatase_AS"/>
</dbReference>
<dbReference type="PIRSF" id="PIRSF500210">
    <property type="entry name" value="FBPtase"/>
    <property type="match status" value="1"/>
</dbReference>
<dbReference type="NCBIfam" id="NF006779">
    <property type="entry name" value="PRK09293.1-3"/>
    <property type="match status" value="1"/>
</dbReference>
<evidence type="ECO:0000256" key="3">
    <source>
        <dbReference type="ARBA" id="ARBA00005215"/>
    </source>
</evidence>
<dbReference type="InterPro" id="IPR044015">
    <property type="entry name" value="FBPase_C_dom"/>
</dbReference>
<keyword evidence="9 10" id="KW-0119">Carbohydrate metabolism</keyword>
<comment type="catalytic activity">
    <reaction evidence="1 10">
        <text>beta-D-fructose 1,6-bisphosphate + H2O = beta-D-fructose 6-phosphate + phosphate</text>
        <dbReference type="Rhea" id="RHEA:11064"/>
        <dbReference type="ChEBI" id="CHEBI:15377"/>
        <dbReference type="ChEBI" id="CHEBI:32966"/>
        <dbReference type="ChEBI" id="CHEBI:43474"/>
        <dbReference type="ChEBI" id="CHEBI:57634"/>
        <dbReference type="EC" id="3.1.3.11"/>
    </reaction>
</comment>
<evidence type="ECO:0000256" key="11">
    <source>
        <dbReference type="RuleBase" id="RU000508"/>
    </source>
</evidence>
<evidence type="ECO:0000259" key="12">
    <source>
        <dbReference type="Pfam" id="PF00316"/>
    </source>
</evidence>
<comment type="pathway">
    <text evidence="3">Carbohydrate biosynthesis; Calvin cycle.</text>
</comment>
<feature type="domain" description="Fructose-1-6-bisphosphatase class 1 C-terminal" evidence="13">
    <location>
        <begin position="198"/>
        <end position="331"/>
    </location>
</feature>
<evidence type="ECO:0000256" key="6">
    <source>
        <dbReference type="ARBA" id="ARBA00022723"/>
    </source>
</evidence>
<dbReference type="Gene3D" id="3.40.190.80">
    <property type="match status" value="1"/>
</dbReference>
<keyword evidence="8" id="KW-0460">Magnesium</keyword>
<sequence length="338" mass="37517">MERITLTQYLLEQQRDRNVITADLRLLIEVVARAVRAISVNVGKANISSTIGAGYGSDDEVPPHTEPIHQVANEILLMSNEWGGHLAAMASDTMSEPYVIPNRYPKGEYLLVFNPLDATNNLEYNVSVGTIFSVLHCPEGQTPDTKAFLQPGARQHAAGYALYGPQTLLVLTVGAGVVGFTLDREFGTWFLTQRDMQIPAETKEFAINHSNARLWDAPIKRYIDELLAGKDGPRGKDFNMRWVASMVADMHRLITRGGVFIYPKDKRDPTKPGRLRLLYEASPMAMIVEQAGGMASTGTGRILDVQPDALDQRIPVVMGSRSEVERLVRYYEEMLPGS</sequence>
<protein>
    <recommendedName>
        <fullName evidence="10">Fructose-1,6-bisphosphatase class 1</fullName>
        <shortName evidence="10">FBPase class 1</shortName>
        <ecNumber evidence="10">3.1.3.11</ecNumber>
    </recommendedName>
    <alternativeName>
        <fullName evidence="10">D-fructose-1,6-bisphosphate 1-phosphohydrolase class 1</fullName>
    </alternativeName>
</protein>
<name>A0ABX7MB98_9RHOO</name>
<evidence type="ECO:0000259" key="13">
    <source>
        <dbReference type="Pfam" id="PF18913"/>
    </source>
</evidence>
<dbReference type="CDD" id="cd00354">
    <property type="entry name" value="FBPase"/>
    <property type="match status" value="1"/>
</dbReference>
<comment type="subunit">
    <text evidence="10">Homotetramer.</text>
</comment>
<dbReference type="EC" id="3.1.3.11" evidence="10"/>
<dbReference type="Proteomes" id="UP000663570">
    <property type="component" value="Chromosome"/>
</dbReference>
<dbReference type="InterPro" id="IPR000146">
    <property type="entry name" value="FBPase_class-1"/>
</dbReference>
<evidence type="ECO:0000313" key="14">
    <source>
        <dbReference type="EMBL" id="QSI79002.1"/>
    </source>
</evidence>
<dbReference type="InterPro" id="IPR033391">
    <property type="entry name" value="FBPase_N"/>
</dbReference>
<keyword evidence="6" id="KW-0479">Metal-binding</keyword>
<keyword evidence="15" id="KW-1185">Reference proteome</keyword>
<evidence type="ECO:0000256" key="5">
    <source>
        <dbReference type="ARBA" id="ARBA00022490"/>
    </source>
</evidence>
<evidence type="ECO:0000256" key="8">
    <source>
        <dbReference type="ARBA" id="ARBA00022842"/>
    </source>
</evidence>
<gene>
    <name evidence="10" type="primary">fbp</name>
    <name evidence="14" type="ORF">JY500_10475</name>
</gene>
<feature type="binding site" evidence="10">
    <location>
        <position position="208"/>
    </location>
    <ligand>
        <name>substrate</name>
    </ligand>
</feature>
<accession>A0ABX7MB98</accession>
<dbReference type="Pfam" id="PF00316">
    <property type="entry name" value="FBPase"/>
    <property type="match status" value="1"/>
</dbReference>
<dbReference type="PANTHER" id="PTHR11556:SF35">
    <property type="entry name" value="SEDOHEPTULOSE-1,7-BISPHOSPHATASE, CHLOROPLASTIC"/>
    <property type="match status" value="1"/>
</dbReference>
<comment type="subcellular location">
    <subcellularLocation>
        <location evidence="10">Cytoplasm</location>
    </subcellularLocation>
</comment>
<dbReference type="SUPFAM" id="SSF56655">
    <property type="entry name" value="Carbohydrate phosphatase"/>
    <property type="match status" value="1"/>
</dbReference>
<dbReference type="InterPro" id="IPR028343">
    <property type="entry name" value="FBPtase"/>
</dbReference>
<evidence type="ECO:0000256" key="10">
    <source>
        <dbReference type="HAMAP-Rule" id="MF_01855"/>
    </source>
</evidence>
<keyword evidence="5 10" id="KW-0963">Cytoplasm</keyword>
<dbReference type="HAMAP" id="MF_01855">
    <property type="entry name" value="FBPase_class1"/>
    <property type="match status" value="1"/>
</dbReference>
<dbReference type="RefSeq" id="WP_206256307.1">
    <property type="nucleotide sequence ID" value="NZ_CP071060.1"/>
</dbReference>
<comment type="similarity">
    <text evidence="4 10 11">Belongs to the FBPase class 1 family.</text>
</comment>
<dbReference type="PIRSF" id="PIRSF000904">
    <property type="entry name" value="FBPtase_SBPase"/>
    <property type="match status" value="1"/>
</dbReference>
<dbReference type="PRINTS" id="PR00115">
    <property type="entry name" value="F16BPHPHTASE"/>
</dbReference>
<dbReference type="PANTHER" id="PTHR11556">
    <property type="entry name" value="FRUCTOSE-1,6-BISPHOSPHATASE-RELATED"/>
    <property type="match status" value="1"/>
</dbReference>
<comment type="caution">
    <text evidence="10">Lacks conserved residue(s) required for the propagation of feature annotation.</text>
</comment>
<dbReference type="PROSITE" id="PS00124">
    <property type="entry name" value="FBPASE"/>
    <property type="match status" value="1"/>
</dbReference>
<dbReference type="EMBL" id="CP071060">
    <property type="protein sequence ID" value="QSI79002.1"/>
    <property type="molecule type" value="Genomic_DNA"/>
</dbReference>
<evidence type="ECO:0000256" key="9">
    <source>
        <dbReference type="ARBA" id="ARBA00023277"/>
    </source>
</evidence>
<comment type="cofactor">
    <cofactor evidence="2">
        <name>Mg(2+)</name>
        <dbReference type="ChEBI" id="CHEBI:18420"/>
    </cofactor>
</comment>
<feature type="domain" description="Fructose-1-6-bisphosphatase class I N-terminal" evidence="12">
    <location>
        <begin position="4"/>
        <end position="193"/>
    </location>
</feature>
<dbReference type="GO" id="GO:0042132">
    <property type="term" value="F:fructose 1,6-bisphosphate 1-phosphatase activity"/>
    <property type="evidence" value="ECO:0007669"/>
    <property type="project" value="UniProtKB-EC"/>
</dbReference>
<organism evidence="14 15">
    <name type="scientific">Niveibacterium microcysteis</name>
    <dbReference type="NCBI Taxonomy" id="2811415"/>
    <lineage>
        <taxon>Bacteria</taxon>
        <taxon>Pseudomonadati</taxon>
        <taxon>Pseudomonadota</taxon>
        <taxon>Betaproteobacteria</taxon>
        <taxon>Rhodocyclales</taxon>
        <taxon>Rhodocyclaceae</taxon>
        <taxon>Niveibacterium</taxon>
    </lineage>
</organism>
<evidence type="ECO:0000313" key="15">
    <source>
        <dbReference type="Proteomes" id="UP000663570"/>
    </source>
</evidence>
<evidence type="ECO:0000256" key="2">
    <source>
        <dbReference type="ARBA" id="ARBA00001946"/>
    </source>
</evidence>
<dbReference type="Pfam" id="PF18913">
    <property type="entry name" value="FBPase_C"/>
    <property type="match status" value="1"/>
</dbReference>
<dbReference type="Gene3D" id="3.30.540.10">
    <property type="entry name" value="Fructose-1,6-Bisphosphatase, subunit A, domain 1"/>
    <property type="match status" value="1"/>
</dbReference>
<evidence type="ECO:0000256" key="1">
    <source>
        <dbReference type="ARBA" id="ARBA00001273"/>
    </source>
</evidence>
<evidence type="ECO:0000256" key="7">
    <source>
        <dbReference type="ARBA" id="ARBA00022801"/>
    </source>
</evidence>
<proteinExistence type="inferred from homology"/>
<keyword evidence="7 10" id="KW-0378">Hydrolase</keyword>
<evidence type="ECO:0000256" key="4">
    <source>
        <dbReference type="ARBA" id="ARBA00010941"/>
    </source>
</evidence>
<reference evidence="14 15" key="1">
    <citation type="submission" date="2021-02" db="EMBL/GenBank/DDBJ databases">
        <title>Niveibacterium changnyeongensis HC41.</title>
        <authorList>
            <person name="Kang M."/>
        </authorList>
    </citation>
    <scope>NUCLEOTIDE SEQUENCE [LARGE SCALE GENOMIC DNA]</scope>
    <source>
        <strain evidence="14 15">HC41</strain>
    </source>
</reference>